<dbReference type="RefSeq" id="WP_301199219.1">
    <property type="nucleotide sequence ID" value="NZ_JAPDPI010000016.1"/>
</dbReference>
<comment type="caution">
    <text evidence="2">The sequence shown here is derived from an EMBL/GenBank/DDBJ whole genome shotgun (WGS) entry which is preliminary data.</text>
</comment>
<evidence type="ECO:0000259" key="1">
    <source>
        <dbReference type="Pfam" id="PF00248"/>
    </source>
</evidence>
<proteinExistence type="predicted"/>
<dbReference type="Proteomes" id="UP001207408">
    <property type="component" value="Unassembled WGS sequence"/>
</dbReference>
<dbReference type="InterPro" id="IPR023210">
    <property type="entry name" value="NADP_OxRdtase_dom"/>
</dbReference>
<dbReference type="AlphaFoldDB" id="A0AAE3SKT2"/>
<dbReference type="EMBL" id="JAPDPI010000016">
    <property type="protein sequence ID" value="MCW3805855.1"/>
    <property type="molecule type" value="Genomic_DNA"/>
</dbReference>
<dbReference type="InterPro" id="IPR036812">
    <property type="entry name" value="NAD(P)_OxRdtase_dom_sf"/>
</dbReference>
<dbReference type="GO" id="GO:0005829">
    <property type="term" value="C:cytosol"/>
    <property type="evidence" value="ECO:0007669"/>
    <property type="project" value="TreeGrafter"/>
</dbReference>
<dbReference type="Pfam" id="PF00248">
    <property type="entry name" value="Aldo_ket_red"/>
    <property type="match status" value="1"/>
</dbReference>
<feature type="domain" description="NADP-dependent oxidoreductase" evidence="1">
    <location>
        <begin position="19"/>
        <end position="336"/>
    </location>
</feature>
<keyword evidence="3" id="KW-1185">Reference proteome</keyword>
<sequence>MSFDCSNEIGNSGVFIPSIVFGTSYLGNLYKKLSYDEKLRLVQGWFMCTEKPVIDSAGKYGAGMSLEMIGRLLGDLNVDPGQVTISNKLGWYRIPLRTEEPTFEPGVWVDCNYDAVQKISYEGIIQCWEQGEELLGGKYKTQLVSVHDPDEYLTGADSLKDREKRLLDITEAYRALFELKAKGLVKAVGVGSKDWHVIEELYGEVKFDWVMLANSFTIMKHTDEFLGFVNRLHRDGVAVINSAIFHGGFVTGSDFFDYKKVDPESSQGKEILAWRNGFDNLCSIYKVHASDAAIHFVLSHPAVSSLALNTSKQETMLRNWDVLHREIPKEFWREMKLKGLISANYNYI</sequence>
<evidence type="ECO:0000313" key="3">
    <source>
        <dbReference type="Proteomes" id="UP001207408"/>
    </source>
</evidence>
<organism evidence="2 3">
    <name type="scientific">Plebeiibacterium marinum</name>
    <dbReference type="NCBI Taxonomy" id="2992111"/>
    <lineage>
        <taxon>Bacteria</taxon>
        <taxon>Pseudomonadati</taxon>
        <taxon>Bacteroidota</taxon>
        <taxon>Bacteroidia</taxon>
        <taxon>Marinilabiliales</taxon>
        <taxon>Marinilabiliaceae</taxon>
        <taxon>Plebeiibacterium</taxon>
    </lineage>
</organism>
<protein>
    <submittedName>
        <fullName evidence="2">Aldo/keto reductase</fullName>
    </submittedName>
</protein>
<dbReference type="PANTHER" id="PTHR42686:SF1">
    <property type="entry name" value="GH17980P-RELATED"/>
    <property type="match status" value="1"/>
</dbReference>
<dbReference type="Gene3D" id="3.20.20.100">
    <property type="entry name" value="NADP-dependent oxidoreductase domain"/>
    <property type="match status" value="1"/>
</dbReference>
<dbReference type="SUPFAM" id="SSF51430">
    <property type="entry name" value="NAD(P)-linked oxidoreductase"/>
    <property type="match status" value="1"/>
</dbReference>
<name>A0AAE3SKT2_9BACT</name>
<accession>A0AAE3SKT2</accession>
<dbReference type="GO" id="GO:0016491">
    <property type="term" value="F:oxidoreductase activity"/>
    <property type="evidence" value="ECO:0007669"/>
    <property type="project" value="InterPro"/>
</dbReference>
<dbReference type="CDD" id="cd19152">
    <property type="entry name" value="AKR_AKR15A"/>
    <property type="match status" value="1"/>
</dbReference>
<evidence type="ECO:0000313" key="2">
    <source>
        <dbReference type="EMBL" id="MCW3805855.1"/>
    </source>
</evidence>
<reference evidence="2" key="1">
    <citation type="submission" date="2022-10" db="EMBL/GenBank/DDBJ databases">
        <authorList>
            <person name="Yu W.X."/>
        </authorList>
    </citation>
    <scope>NUCLEOTIDE SEQUENCE</scope>
    <source>
        <strain evidence="2">D04</strain>
    </source>
</reference>
<gene>
    <name evidence="2" type="ORF">OM074_09455</name>
</gene>
<dbReference type="PANTHER" id="PTHR42686">
    <property type="entry name" value="GH17980P-RELATED"/>
    <property type="match status" value="1"/>
</dbReference>
<dbReference type="InterPro" id="IPR020471">
    <property type="entry name" value="AKR"/>
</dbReference>